<comment type="caution">
    <text evidence="2">The sequence shown here is derived from an EMBL/GenBank/DDBJ whole genome shotgun (WGS) entry which is preliminary data.</text>
</comment>
<feature type="domain" description="Transposase TnpC homeodomain" evidence="1">
    <location>
        <begin position="58"/>
        <end position="75"/>
    </location>
</feature>
<dbReference type="Proteomes" id="UP000276615">
    <property type="component" value="Unassembled WGS sequence"/>
</dbReference>
<feature type="non-terminal residue" evidence="2">
    <location>
        <position position="78"/>
    </location>
</feature>
<dbReference type="Pfam" id="PF13007">
    <property type="entry name" value="LZ_Tnp_IS66"/>
    <property type="match status" value="1"/>
</dbReference>
<proteinExistence type="predicted"/>
<sequence length="78" mass="8785">MAQPSAQGFDSTICRLTGIIQGMKLMPDDLPDDPVLLKQMLLEAQDAKEAYATHIVDLKEQIKLLRDRIFGRKSEQTV</sequence>
<evidence type="ECO:0000259" key="1">
    <source>
        <dbReference type="Pfam" id="PF13007"/>
    </source>
</evidence>
<evidence type="ECO:0000313" key="3">
    <source>
        <dbReference type="Proteomes" id="UP000276615"/>
    </source>
</evidence>
<evidence type="ECO:0000313" key="2">
    <source>
        <dbReference type="EMBL" id="RMR08184.1"/>
    </source>
</evidence>
<dbReference type="InterPro" id="IPR024463">
    <property type="entry name" value="Transposase_TnpC_homeodom"/>
</dbReference>
<dbReference type="AlphaFoldDB" id="A0A3M4RZQ7"/>
<name>A0A3M4RZQ7_9PSED</name>
<gene>
    <name evidence="2" type="ORF">ALP92_02345</name>
</gene>
<accession>A0A3M4RZQ7</accession>
<protein>
    <submittedName>
        <fullName evidence="2">ISPsy5, transposase</fullName>
    </submittedName>
</protein>
<reference evidence="2 3" key="1">
    <citation type="submission" date="2018-08" db="EMBL/GenBank/DDBJ databases">
        <title>Recombination of ecologically and evolutionarily significant loci maintains genetic cohesion in the Pseudomonas syringae species complex.</title>
        <authorList>
            <person name="Dillon M."/>
            <person name="Thakur S."/>
            <person name="Almeida R.N.D."/>
            <person name="Weir B.S."/>
            <person name="Guttman D.S."/>
        </authorList>
    </citation>
    <scope>NUCLEOTIDE SEQUENCE [LARGE SCALE GENOMIC DNA]</scope>
    <source>
        <strain evidence="2 3">ICMP 8670</strain>
    </source>
</reference>
<organism evidence="2 3">
    <name type="scientific">Pseudomonas syringae pv. primulae</name>
    <dbReference type="NCBI Taxonomy" id="251707"/>
    <lineage>
        <taxon>Bacteria</taxon>
        <taxon>Pseudomonadati</taxon>
        <taxon>Pseudomonadota</taxon>
        <taxon>Gammaproteobacteria</taxon>
        <taxon>Pseudomonadales</taxon>
        <taxon>Pseudomonadaceae</taxon>
        <taxon>Pseudomonas</taxon>
    </lineage>
</organism>
<dbReference type="EMBL" id="RBRQ01000205">
    <property type="protein sequence ID" value="RMR08184.1"/>
    <property type="molecule type" value="Genomic_DNA"/>
</dbReference>